<feature type="binding site" evidence="4">
    <location>
        <begin position="20"/>
        <end position="21"/>
    </location>
    <ligand>
        <name>NAD(+)</name>
        <dbReference type="ChEBI" id="CHEBI:57540"/>
    </ligand>
</feature>
<dbReference type="InterPro" id="IPR036291">
    <property type="entry name" value="NAD(P)-bd_dom_sf"/>
</dbReference>
<dbReference type="SMART" id="SM00846">
    <property type="entry name" value="Gp_dh_N"/>
    <property type="match status" value="1"/>
</dbReference>
<sequence length="339" mass="38026">MDKGIMVSGKIRVFINGFGRIGRCAARIILEDECFELVGVNDLYSCEQMAYLLKYDSVYPRLEKSITLTEGCLMIDGHRVALFCEPDPQNMDLGPLDVDVVLQCSGIFLTQKSNLPLIKCGAKRVIVSAPPTDSMPTFIYGVNHSDYADEEIISNSSCSANAIVPLFKIIDRYFGIDTAMMSMYHSYTVYQNILDNKHYSKDIRRTRSATQNIIPLMSSAAEATGYFFPHLKGRLYAKSIRVPIPSTTLYELHMQVNKKTNVEELNQILKQEIKSSYADILDTTDAPGSSEDYVQSPYSAIVNLPFTTVVGDNLLKISAWQDNEYGYAKRLVEMAKHIA</sequence>
<dbReference type="Pfam" id="PF00044">
    <property type="entry name" value="Gp_dh_N"/>
    <property type="match status" value="1"/>
</dbReference>
<keyword evidence="4" id="KW-0547">Nucleotide-binding</keyword>
<evidence type="ECO:0000256" key="4">
    <source>
        <dbReference type="PIRSR" id="PIRSR000149-3"/>
    </source>
</evidence>
<dbReference type="InterPro" id="IPR020829">
    <property type="entry name" value="GlycerAld_3-P_DH_cat"/>
</dbReference>
<dbReference type="PIRSF" id="PIRSF000149">
    <property type="entry name" value="GAP_DH"/>
    <property type="match status" value="1"/>
</dbReference>
<dbReference type="Proteomes" id="UP000595074">
    <property type="component" value="Chromosome"/>
</dbReference>
<evidence type="ECO:0000256" key="2">
    <source>
        <dbReference type="ARBA" id="ARBA00023002"/>
    </source>
</evidence>
<keyword evidence="4" id="KW-0520">NAD</keyword>
<evidence type="ECO:0000256" key="6">
    <source>
        <dbReference type="RuleBase" id="RU000397"/>
    </source>
</evidence>
<organism evidence="8 9">
    <name type="scientific">Sulfurovum indicum</name>
    <dbReference type="NCBI Taxonomy" id="2779528"/>
    <lineage>
        <taxon>Bacteria</taxon>
        <taxon>Pseudomonadati</taxon>
        <taxon>Campylobacterota</taxon>
        <taxon>Epsilonproteobacteria</taxon>
        <taxon>Campylobacterales</taxon>
        <taxon>Sulfurovaceae</taxon>
        <taxon>Sulfurovum</taxon>
    </lineage>
</organism>
<dbReference type="FunFam" id="3.40.50.720:FF:000001">
    <property type="entry name" value="Glyceraldehyde-3-phosphate dehydrogenase"/>
    <property type="match status" value="1"/>
</dbReference>
<keyword evidence="9" id="KW-1185">Reference proteome</keyword>
<evidence type="ECO:0000313" key="9">
    <source>
        <dbReference type="Proteomes" id="UP000595074"/>
    </source>
</evidence>
<gene>
    <name evidence="8" type="ORF">IMZ28_09515</name>
</gene>
<evidence type="ECO:0000313" key="8">
    <source>
        <dbReference type="EMBL" id="QOR61663.1"/>
    </source>
</evidence>
<dbReference type="RefSeq" id="WP_197548371.1">
    <property type="nucleotide sequence ID" value="NZ_CP063164.1"/>
</dbReference>
<dbReference type="InterPro" id="IPR020831">
    <property type="entry name" value="GlycerAld/Erythrose_P_DH"/>
</dbReference>
<dbReference type="EMBL" id="CP063164">
    <property type="protein sequence ID" value="QOR61663.1"/>
    <property type="molecule type" value="Genomic_DNA"/>
</dbReference>
<name>A0A7M1S2J1_9BACT</name>
<dbReference type="SUPFAM" id="SSF51735">
    <property type="entry name" value="NAD(P)-binding Rossmann-fold domains"/>
    <property type="match status" value="1"/>
</dbReference>
<keyword evidence="2" id="KW-0560">Oxidoreductase</keyword>
<dbReference type="GO" id="GO:0016620">
    <property type="term" value="F:oxidoreductase activity, acting on the aldehyde or oxo group of donors, NAD or NADP as acceptor"/>
    <property type="evidence" value="ECO:0007669"/>
    <property type="project" value="InterPro"/>
</dbReference>
<feature type="site" description="Activates thiol group during catalysis" evidence="5">
    <location>
        <position position="185"/>
    </location>
</feature>
<dbReference type="CDD" id="cd05214">
    <property type="entry name" value="GAPDH_I_N"/>
    <property type="match status" value="1"/>
</dbReference>
<feature type="binding site" evidence="4">
    <location>
        <position position="42"/>
    </location>
    <ligand>
        <name>NAD(+)</name>
        <dbReference type="ChEBI" id="CHEBI:57540"/>
    </ligand>
</feature>
<protein>
    <submittedName>
        <fullName evidence="8">Aldehyde dehydrogenase</fullName>
    </submittedName>
</protein>
<dbReference type="PANTHER" id="PTHR43148">
    <property type="entry name" value="GLYCERALDEHYDE-3-PHOSPHATE DEHYDROGENASE 2"/>
    <property type="match status" value="1"/>
</dbReference>
<dbReference type="KEGG" id="sinu:IMZ28_09515"/>
<dbReference type="InterPro" id="IPR020828">
    <property type="entry name" value="GlycerAld_3-P_DH_NAD(P)-bd"/>
</dbReference>
<dbReference type="GO" id="GO:0051287">
    <property type="term" value="F:NAD binding"/>
    <property type="evidence" value="ECO:0007669"/>
    <property type="project" value="InterPro"/>
</dbReference>
<feature type="domain" description="Glyceraldehyde 3-phosphate dehydrogenase NAD(P) binding" evidence="7">
    <location>
        <begin position="11"/>
        <end position="158"/>
    </location>
</feature>
<evidence type="ECO:0000256" key="1">
    <source>
        <dbReference type="ARBA" id="ARBA00011881"/>
    </source>
</evidence>
<dbReference type="Gene3D" id="3.40.50.720">
    <property type="entry name" value="NAD(P)-binding Rossmann-like Domain"/>
    <property type="match status" value="1"/>
</dbReference>
<comment type="similarity">
    <text evidence="6">Belongs to the glyceraldehyde-3-phosphate dehydrogenase family.</text>
</comment>
<dbReference type="PRINTS" id="PR00078">
    <property type="entry name" value="G3PDHDRGNASE"/>
</dbReference>
<dbReference type="Gene3D" id="3.30.360.10">
    <property type="entry name" value="Dihydrodipicolinate Reductase, domain 2"/>
    <property type="match status" value="1"/>
</dbReference>
<feature type="binding site" evidence="4">
    <location>
        <position position="323"/>
    </location>
    <ligand>
        <name>NAD(+)</name>
        <dbReference type="ChEBI" id="CHEBI:57540"/>
    </ligand>
</feature>
<dbReference type="AlphaFoldDB" id="A0A7M1S2J1"/>
<feature type="binding site" evidence="4">
    <location>
        <position position="128"/>
    </location>
    <ligand>
        <name>NAD(+)</name>
        <dbReference type="ChEBI" id="CHEBI:57540"/>
    </ligand>
</feature>
<dbReference type="SUPFAM" id="SSF55347">
    <property type="entry name" value="Glyceraldehyde-3-phosphate dehydrogenase-like, C-terminal domain"/>
    <property type="match status" value="1"/>
</dbReference>
<feature type="active site" description="Nucleophile" evidence="3">
    <location>
        <position position="158"/>
    </location>
</feature>
<proteinExistence type="inferred from homology"/>
<evidence type="ECO:0000256" key="3">
    <source>
        <dbReference type="PIRSR" id="PIRSR000149-1"/>
    </source>
</evidence>
<reference evidence="8 9" key="1">
    <citation type="submission" date="2020-10" db="EMBL/GenBank/DDBJ databases">
        <title>The genome of sulfurovum sp.</title>
        <authorList>
            <person name="Xie S."/>
            <person name="Shao Z."/>
            <person name="Jiang L."/>
        </authorList>
    </citation>
    <scope>NUCLEOTIDE SEQUENCE [LARGE SCALE GENOMIC DNA]</scope>
    <source>
        <strain evidence="8 9">ST-419</strain>
    </source>
</reference>
<evidence type="ECO:0000259" key="7">
    <source>
        <dbReference type="SMART" id="SM00846"/>
    </source>
</evidence>
<comment type="subunit">
    <text evidence="1">Homotetramer.</text>
</comment>
<dbReference type="Pfam" id="PF02800">
    <property type="entry name" value="Gp_dh_C"/>
    <property type="match status" value="1"/>
</dbReference>
<evidence type="ECO:0000256" key="5">
    <source>
        <dbReference type="PIRSR" id="PIRSR000149-4"/>
    </source>
</evidence>
<accession>A0A7M1S2J1</accession>